<dbReference type="InterPro" id="IPR024964">
    <property type="entry name" value="CTLH/CRA"/>
</dbReference>
<gene>
    <name evidence="3" type="ORF">BpHYR1_025158</name>
</gene>
<feature type="domain" description="CTLH" evidence="2">
    <location>
        <begin position="116"/>
        <end position="173"/>
    </location>
</feature>
<dbReference type="SMART" id="SM00668">
    <property type="entry name" value="CTLH"/>
    <property type="match status" value="1"/>
</dbReference>
<dbReference type="SMART" id="SM00757">
    <property type="entry name" value="CRA"/>
    <property type="match status" value="1"/>
</dbReference>
<comment type="caution">
    <text evidence="3">The sequence shown here is derived from an EMBL/GenBank/DDBJ whole genome shotgun (WGS) entry which is preliminary data.</text>
</comment>
<evidence type="ECO:0000313" key="4">
    <source>
        <dbReference type="Proteomes" id="UP000276133"/>
    </source>
</evidence>
<dbReference type="InterPro" id="IPR050618">
    <property type="entry name" value="Ubq-SigPath_Reg"/>
</dbReference>
<dbReference type="EMBL" id="REGN01001303">
    <property type="protein sequence ID" value="RNA35662.1"/>
    <property type="molecule type" value="Genomic_DNA"/>
</dbReference>
<dbReference type="Proteomes" id="UP000276133">
    <property type="component" value="Unassembled WGS sequence"/>
</dbReference>
<reference evidence="3 4" key="1">
    <citation type="journal article" date="2018" name="Sci. Rep.">
        <title>Genomic signatures of local adaptation to the degree of environmental predictability in rotifers.</title>
        <authorList>
            <person name="Franch-Gras L."/>
            <person name="Hahn C."/>
            <person name="Garcia-Roger E.M."/>
            <person name="Carmona M.J."/>
            <person name="Serra M."/>
            <person name="Gomez A."/>
        </authorList>
    </citation>
    <scope>NUCLEOTIDE SEQUENCE [LARGE SCALE GENOMIC DNA]</scope>
    <source>
        <strain evidence="3">HYR1</strain>
    </source>
</reference>
<dbReference type="InterPro" id="IPR006595">
    <property type="entry name" value="CTLH_C"/>
</dbReference>
<feature type="coiled-coil region" evidence="1">
    <location>
        <begin position="175"/>
        <end position="242"/>
    </location>
</feature>
<dbReference type="InterPro" id="IPR006594">
    <property type="entry name" value="LisH"/>
</dbReference>
<protein>
    <submittedName>
        <fullName evidence="3">Glucose-induced degradation 8-like protein</fullName>
    </submittedName>
</protein>
<sequence length="290" mass="32465">MSAALNPMAAAFGLGAGSSVASQASFGAYRQNPLTANTGISSNFSQVSSSTSPYMSTSSDYNTDKAEWLNRIENSHIDRNLMNRLVMNYLVTEGFKEAADKFGVETGISYPYDSESLNERIKIRDAIEIGAIELAKNLINNLHPELIDSNRYLAFHLQQQQLIELIREKKLEDALLFAQNHLSEYGENNEKIQEELERTMALLAFENANDSPFADLLHPVQRQKLASEVNSAILEFENLESNAKLNTLIRMLLWSQDLLDKKSIVYPKMSDLANAAIEDVNINQLINSNQ</sequence>
<dbReference type="PROSITE" id="PS50896">
    <property type="entry name" value="LISH"/>
    <property type="match status" value="1"/>
</dbReference>
<proteinExistence type="predicted"/>
<evidence type="ECO:0000259" key="2">
    <source>
        <dbReference type="PROSITE" id="PS50897"/>
    </source>
</evidence>
<keyword evidence="4" id="KW-1185">Reference proteome</keyword>
<dbReference type="SMART" id="SM00667">
    <property type="entry name" value="LisH"/>
    <property type="match status" value="1"/>
</dbReference>
<dbReference type="Pfam" id="PF08513">
    <property type="entry name" value="LisH"/>
    <property type="match status" value="1"/>
</dbReference>
<evidence type="ECO:0000256" key="1">
    <source>
        <dbReference type="SAM" id="Coils"/>
    </source>
</evidence>
<dbReference type="PANTHER" id="PTHR12864">
    <property type="entry name" value="RAN BINDING PROTEIN 9-RELATED"/>
    <property type="match status" value="1"/>
</dbReference>
<dbReference type="STRING" id="10195.A0A3M7SIX8"/>
<dbReference type="OrthoDB" id="2415936at2759"/>
<keyword evidence="1" id="KW-0175">Coiled coil</keyword>
<evidence type="ECO:0000313" key="3">
    <source>
        <dbReference type="EMBL" id="RNA35662.1"/>
    </source>
</evidence>
<dbReference type="AlphaFoldDB" id="A0A3M7SIX8"/>
<dbReference type="Pfam" id="PF10607">
    <property type="entry name" value="CTLH"/>
    <property type="match status" value="1"/>
</dbReference>
<name>A0A3M7SIX8_BRAPC</name>
<accession>A0A3M7SIX8</accession>
<organism evidence="3 4">
    <name type="scientific">Brachionus plicatilis</name>
    <name type="common">Marine rotifer</name>
    <name type="synonym">Brachionus muelleri</name>
    <dbReference type="NCBI Taxonomy" id="10195"/>
    <lineage>
        <taxon>Eukaryota</taxon>
        <taxon>Metazoa</taxon>
        <taxon>Spiralia</taxon>
        <taxon>Gnathifera</taxon>
        <taxon>Rotifera</taxon>
        <taxon>Eurotatoria</taxon>
        <taxon>Monogononta</taxon>
        <taxon>Pseudotrocha</taxon>
        <taxon>Ploima</taxon>
        <taxon>Brachionidae</taxon>
        <taxon>Brachionus</taxon>
    </lineage>
</organism>
<dbReference type="InterPro" id="IPR013144">
    <property type="entry name" value="CRA_dom"/>
</dbReference>
<dbReference type="PROSITE" id="PS50897">
    <property type="entry name" value="CTLH"/>
    <property type="match status" value="1"/>
</dbReference>